<evidence type="ECO:0000313" key="2">
    <source>
        <dbReference type="Proteomes" id="UP000540989"/>
    </source>
</evidence>
<evidence type="ECO:0000313" key="1">
    <source>
        <dbReference type="EMBL" id="MBB5059369.1"/>
    </source>
</evidence>
<comment type="caution">
    <text evidence="1">The sequence shown here is derived from an EMBL/GenBank/DDBJ whole genome shotgun (WGS) entry which is preliminary data.</text>
</comment>
<dbReference type="Pfam" id="PF13602">
    <property type="entry name" value="ADH_zinc_N_2"/>
    <property type="match status" value="1"/>
</dbReference>
<protein>
    <submittedName>
        <fullName evidence="1">NADPH:quinone reductase-like Zn-dependent oxidoreductase</fullName>
    </submittedName>
</protein>
<organism evidence="1 2">
    <name type="scientific">Granulicella aggregans</name>
    <dbReference type="NCBI Taxonomy" id="474949"/>
    <lineage>
        <taxon>Bacteria</taxon>
        <taxon>Pseudomonadati</taxon>
        <taxon>Acidobacteriota</taxon>
        <taxon>Terriglobia</taxon>
        <taxon>Terriglobales</taxon>
        <taxon>Acidobacteriaceae</taxon>
        <taxon>Granulicella</taxon>
    </lineage>
</organism>
<dbReference type="AlphaFoldDB" id="A0A7W7ZGV1"/>
<proteinExistence type="predicted"/>
<name>A0A7W7ZGV1_9BACT</name>
<dbReference type="EMBL" id="JACHIP010000005">
    <property type="protein sequence ID" value="MBB5059369.1"/>
    <property type="molecule type" value="Genomic_DNA"/>
</dbReference>
<gene>
    <name evidence="1" type="ORF">HDF16_004092</name>
</gene>
<accession>A0A7W7ZGV1</accession>
<reference evidence="1 2" key="1">
    <citation type="submission" date="2020-08" db="EMBL/GenBank/DDBJ databases">
        <title>Genomic Encyclopedia of Type Strains, Phase IV (KMG-V): Genome sequencing to study the core and pangenomes of soil and plant-associated prokaryotes.</title>
        <authorList>
            <person name="Whitman W."/>
        </authorList>
    </citation>
    <scope>NUCLEOTIDE SEQUENCE [LARGE SCALE GENOMIC DNA]</scope>
    <source>
        <strain evidence="1 2">M8UP14</strain>
    </source>
</reference>
<dbReference type="Proteomes" id="UP000540989">
    <property type="component" value="Unassembled WGS sequence"/>
</dbReference>
<sequence>MDVSFSVGSVMEKRIRLQGNNTGPVADLTDAAKAMTNHKIKPILDTTFAMDQAQAAYAHVAEGGHFGKVAIRIP</sequence>
<dbReference type="Gene3D" id="3.90.180.10">
    <property type="entry name" value="Medium-chain alcohol dehydrogenases, catalytic domain"/>
    <property type="match status" value="1"/>
</dbReference>
<keyword evidence="2" id="KW-1185">Reference proteome</keyword>